<dbReference type="EMBL" id="CP036264">
    <property type="protein sequence ID" value="QEG00190.1"/>
    <property type="molecule type" value="Genomic_DNA"/>
</dbReference>
<dbReference type="AlphaFoldDB" id="A0A5B9MI62"/>
<dbReference type="Proteomes" id="UP000321353">
    <property type="component" value="Chromosome"/>
</dbReference>
<evidence type="ECO:0000313" key="2">
    <source>
        <dbReference type="Proteomes" id="UP000321353"/>
    </source>
</evidence>
<protein>
    <submittedName>
        <fullName evidence="1">Uncharacterized protein</fullName>
    </submittedName>
</protein>
<reference evidence="1 2" key="1">
    <citation type="submission" date="2019-02" db="EMBL/GenBank/DDBJ databases">
        <title>Planctomycetal bacteria perform biofilm scaping via a novel small molecule.</title>
        <authorList>
            <person name="Jeske O."/>
            <person name="Boedeker C."/>
            <person name="Wiegand S."/>
            <person name="Breitling P."/>
            <person name="Kallscheuer N."/>
            <person name="Jogler M."/>
            <person name="Rohde M."/>
            <person name="Petersen J."/>
            <person name="Medema M.H."/>
            <person name="Surup F."/>
            <person name="Jogler C."/>
        </authorList>
    </citation>
    <scope>NUCLEOTIDE SEQUENCE [LARGE SCALE GENOMIC DNA]</scope>
    <source>
        <strain evidence="1 2">Mal15</strain>
    </source>
</reference>
<gene>
    <name evidence="1" type="ORF">Mal15_42590</name>
</gene>
<proteinExistence type="predicted"/>
<organism evidence="1 2">
    <name type="scientific">Stieleria maiorica</name>
    <dbReference type="NCBI Taxonomy" id="2795974"/>
    <lineage>
        <taxon>Bacteria</taxon>
        <taxon>Pseudomonadati</taxon>
        <taxon>Planctomycetota</taxon>
        <taxon>Planctomycetia</taxon>
        <taxon>Pirellulales</taxon>
        <taxon>Pirellulaceae</taxon>
        <taxon>Stieleria</taxon>
    </lineage>
</organism>
<keyword evidence="2" id="KW-1185">Reference proteome</keyword>
<accession>A0A5B9MI62</accession>
<evidence type="ECO:0000313" key="1">
    <source>
        <dbReference type="EMBL" id="QEG00190.1"/>
    </source>
</evidence>
<name>A0A5B9MI62_9BACT</name>
<sequence length="136" mass="14950">MNDAVGVAEEFLATLPGSRHSSCVCDVDERAAYFRDDPSDRVCLRFGRINNHSGGCLHVEVSDEHGETFYTVWICDEIVPIAIRFAIARQIPAMLRFVAHHAQAVAAVRAETLAKLVERAAATMPEPGQVCCVKPR</sequence>
<dbReference type="KEGG" id="smam:Mal15_42590"/>